<dbReference type="AlphaFoldDB" id="A0AAV7PTD1"/>
<keyword evidence="3" id="KW-1185">Reference proteome</keyword>
<name>A0AAV7PTD1_PLEWA</name>
<comment type="caution">
    <text evidence="2">The sequence shown here is derived from an EMBL/GenBank/DDBJ whole genome shotgun (WGS) entry which is preliminary data.</text>
</comment>
<accession>A0AAV7PTD1</accession>
<evidence type="ECO:0000313" key="3">
    <source>
        <dbReference type="Proteomes" id="UP001066276"/>
    </source>
</evidence>
<dbReference type="EMBL" id="JANPWB010000011">
    <property type="protein sequence ID" value="KAJ1131562.1"/>
    <property type="molecule type" value="Genomic_DNA"/>
</dbReference>
<feature type="region of interest" description="Disordered" evidence="1">
    <location>
        <begin position="19"/>
        <end position="47"/>
    </location>
</feature>
<reference evidence="2" key="1">
    <citation type="journal article" date="2022" name="bioRxiv">
        <title>Sequencing and chromosome-scale assembly of the giantPleurodeles waltlgenome.</title>
        <authorList>
            <person name="Brown T."/>
            <person name="Elewa A."/>
            <person name="Iarovenko S."/>
            <person name="Subramanian E."/>
            <person name="Araus A.J."/>
            <person name="Petzold A."/>
            <person name="Susuki M."/>
            <person name="Suzuki K.-i.T."/>
            <person name="Hayashi T."/>
            <person name="Toyoda A."/>
            <person name="Oliveira C."/>
            <person name="Osipova E."/>
            <person name="Leigh N.D."/>
            <person name="Simon A."/>
            <person name="Yun M.H."/>
        </authorList>
    </citation>
    <scope>NUCLEOTIDE SEQUENCE</scope>
    <source>
        <strain evidence="2">20211129_DDA</strain>
        <tissue evidence="2">Liver</tissue>
    </source>
</reference>
<sequence>MRLPPTRNLSCWQRRQGCTGLDSLGPRSRGPAAQEESQLLSSYGDGSHVEHVQPHGFVSSDALVLLLCPMRSCADSQFIGVFLAVYSLPPYRCSAGVCMLAYYLGLKRS</sequence>
<gene>
    <name evidence="2" type="ORF">NDU88_009897</name>
</gene>
<dbReference type="Proteomes" id="UP001066276">
    <property type="component" value="Chromosome 7"/>
</dbReference>
<proteinExistence type="predicted"/>
<evidence type="ECO:0000313" key="2">
    <source>
        <dbReference type="EMBL" id="KAJ1131562.1"/>
    </source>
</evidence>
<evidence type="ECO:0000256" key="1">
    <source>
        <dbReference type="SAM" id="MobiDB-lite"/>
    </source>
</evidence>
<protein>
    <submittedName>
        <fullName evidence="2">Uncharacterized protein</fullName>
    </submittedName>
</protein>
<organism evidence="2 3">
    <name type="scientific">Pleurodeles waltl</name>
    <name type="common">Iberian ribbed newt</name>
    <dbReference type="NCBI Taxonomy" id="8319"/>
    <lineage>
        <taxon>Eukaryota</taxon>
        <taxon>Metazoa</taxon>
        <taxon>Chordata</taxon>
        <taxon>Craniata</taxon>
        <taxon>Vertebrata</taxon>
        <taxon>Euteleostomi</taxon>
        <taxon>Amphibia</taxon>
        <taxon>Batrachia</taxon>
        <taxon>Caudata</taxon>
        <taxon>Salamandroidea</taxon>
        <taxon>Salamandridae</taxon>
        <taxon>Pleurodelinae</taxon>
        <taxon>Pleurodeles</taxon>
    </lineage>
</organism>